<dbReference type="Gene3D" id="3.30.1360.170">
    <property type="match status" value="1"/>
</dbReference>
<evidence type="ECO:0000313" key="2">
    <source>
        <dbReference type="EMBL" id="MCY9546804.1"/>
    </source>
</evidence>
<evidence type="ECO:0000313" key="3">
    <source>
        <dbReference type="Proteomes" id="UP001527052"/>
    </source>
</evidence>
<protein>
    <recommendedName>
        <fullName evidence="1">FAD-dependent thymidylate synthase</fullName>
        <ecNumber evidence="1">2.1.1.148</ecNumber>
    </recommendedName>
</protein>
<evidence type="ECO:0000256" key="1">
    <source>
        <dbReference type="NCBIfam" id="TIGR02170"/>
    </source>
</evidence>
<dbReference type="PANTHER" id="PTHR34934">
    <property type="entry name" value="FLAVIN-DEPENDENT THYMIDYLATE SYNTHASE"/>
    <property type="match status" value="1"/>
</dbReference>
<keyword evidence="2" id="KW-0489">Methyltransferase</keyword>
<dbReference type="GO" id="GO:0032259">
    <property type="term" value="P:methylation"/>
    <property type="evidence" value="ECO:0007669"/>
    <property type="project" value="UniProtKB-KW"/>
</dbReference>
<proteinExistence type="predicted"/>
<dbReference type="SUPFAM" id="SSF69796">
    <property type="entry name" value="Thymidylate synthase-complementing protein Thy1"/>
    <property type="match status" value="1"/>
</dbReference>
<dbReference type="EMBL" id="JAMDLZ010000012">
    <property type="protein sequence ID" value="MCY9546804.1"/>
    <property type="molecule type" value="Genomic_DNA"/>
</dbReference>
<comment type="caution">
    <text evidence="2">The sequence shown here is derived from an EMBL/GenBank/DDBJ whole genome shotgun (WGS) entry which is preliminary data.</text>
</comment>
<organism evidence="2 3">
    <name type="scientific">Lysinibacillus xylanilyticus</name>
    <dbReference type="NCBI Taxonomy" id="582475"/>
    <lineage>
        <taxon>Bacteria</taxon>
        <taxon>Bacillati</taxon>
        <taxon>Bacillota</taxon>
        <taxon>Bacilli</taxon>
        <taxon>Bacillales</taxon>
        <taxon>Bacillaceae</taxon>
        <taxon>Lysinibacillus</taxon>
    </lineage>
</organism>
<keyword evidence="2" id="KW-0808">Transferase</keyword>
<dbReference type="EC" id="2.1.1.148" evidence="1"/>
<dbReference type="Pfam" id="PF02511">
    <property type="entry name" value="Thy1"/>
    <property type="match status" value="1"/>
</dbReference>
<accession>A0ABT4EMB6</accession>
<sequence length="238" mass="27183">MGKNERKINVLDKGYVRHLETFGSDLTVVNNARASYDKESAELTDSDKRLIAFLAREKHMSPFRSPRISFEVYAPLVVARQWWRYAIDSQHIEDGTPWSESSRRYITEKTEFYLPGAGEWRSKPANSKQGSGAPLDEAEGIKWTQALEQVYKDGEVAYEAAMDAGIAPEQARLFLPAYGLMVRWRYTASLQAICHFLDQRLKNDAQKEIYDYAIAVLQIVREDFPISAQHLIEAKGTD</sequence>
<dbReference type="NCBIfam" id="TIGR02170">
    <property type="entry name" value="thyX"/>
    <property type="match status" value="1"/>
</dbReference>
<dbReference type="InterPro" id="IPR003669">
    <property type="entry name" value="Thymidylate_synthase_ThyX"/>
</dbReference>
<dbReference type="InterPro" id="IPR036098">
    <property type="entry name" value="Thymidylate_synthase_ThyX_sf"/>
</dbReference>
<keyword evidence="3" id="KW-1185">Reference proteome</keyword>
<dbReference type="CDD" id="cd20175">
    <property type="entry name" value="ThyX"/>
    <property type="match status" value="1"/>
</dbReference>
<dbReference type="GO" id="GO:0050797">
    <property type="term" value="F:thymidylate synthase (FAD) activity"/>
    <property type="evidence" value="ECO:0007669"/>
    <property type="project" value="UniProtKB-EC"/>
</dbReference>
<dbReference type="RefSeq" id="WP_268636991.1">
    <property type="nucleotide sequence ID" value="NZ_JAMDLZ010000012.1"/>
</dbReference>
<gene>
    <name evidence="2" type="primary">thyX</name>
    <name evidence="2" type="ORF">M5W82_07540</name>
</gene>
<name>A0ABT4EMB6_9BACI</name>
<dbReference type="Proteomes" id="UP001527052">
    <property type="component" value="Unassembled WGS sequence"/>
</dbReference>
<dbReference type="PROSITE" id="PS51331">
    <property type="entry name" value="THYX"/>
    <property type="match status" value="1"/>
</dbReference>
<reference evidence="2 3" key="1">
    <citation type="submission" date="2022-05" db="EMBL/GenBank/DDBJ databases">
        <title>Genome Sequencing of Bee-Associated Microbes.</title>
        <authorList>
            <person name="Dunlap C."/>
        </authorList>
    </citation>
    <scope>NUCLEOTIDE SEQUENCE [LARGE SCALE GENOMIC DNA]</scope>
    <source>
        <strain evidence="2 3">NRRL BD-083</strain>
    </source>
</reference>
<dbReference type="PANTHER" id="PTHR34934:SF1">
    <property type="entry name" value="FLAVIN-DEPENDENT THYMIDYLATE SYNTHASE"/>
    <property type="match status" value="1"/>
</dbReference>